<feature type="transmembrane region" description="Helical" evidence="7">
    <location>
        <begin position="211"/>
        <end position="229"/>
    </location>
</feature>
<feature type="transmembrane region" description="Helical" evidence="7">
    <location>
        <begin position="294"/>
        <end position="315"/>
    </location>
</feature>
<name>A0A4Y6PYV4_PERCE</name>
<organism evidence="9 10">
    <name type="scientific">Persicimonas caeni</name>
    <dbReference type="NCBI Taxonomy" id="2292766"/>
    <lineage>
        <taxon>Bacteria</taxon>
        <taxon>Deltaproteobacteria</taxon>
        <taxon>Bradymonadales</taxon>
        <taxon>Bradymonadaceae</taxon>
        <taxon>Persicimonas</taxon>
    </lineage>
</organism>
<keyword evidence="3 7" id="KW-0812">Transmembrane</keyword>
<dbReference type="Gene3D" id="1.10.3730.20">
    <property type="match status" value="1"/>
</dbReference>
<feature type="transmembrane region" description="Helical" evidence="7">
    <location>
        <begin position="385"/>
        <end position="408"/>
    </location>
</feature>
<comment type="subcellular location">
    <subcellularLocation>
        <location evidence="1">Membrane</location>
        <topology evidence="1">Multi-pass membrane protein</topology>
    </subcellularLocation>
</comment>
<feature type="domain" description="EamA" evidence="8">
    <location>
        <begin position="158"/>
        <end position="283"/>
    </location>
</feature>
<feature type="transmembrane region" description="Helical" evidence="7">
    <location>
        <begin position="155"/>
        <end position="172"/>
    </location>
</feature>
<protein>
    <submittedName>
        <fullName evidence="9">DMT family transporter</fullName>
    </submittedName>
</protein>
<proteinExistence type="inferred from homology"/>
<keyword evidence="5 7" id="KW-0472">Membrane</keyword>
<dbReference type="InterPro" id="IPR050638">
    <property type="entry name" value="AA-Vitamin_Transporters"/>
</dbReference>
<dbReference type="EMBL" id="CP041186">
    <property type="protein sequence ID" value="QDG53506.1"/>
    <property type="molecule type" value="Genomic_DNA"/>
</dbReference>
<dbReference type="SUPFAM" id="SSF103481">
    <property type="entry name" value="Multidrug resistance efflux transporter EmrE"/>
    <property type="match status" value="2"/>
</dbReference>
<reference evidence="9 10" key="1">
    <citation type="submission" date="2019-06" db="EMBL/GenBank/DDBJ databases">
        <title>Persicimonas caeni gen. nov., sp. nov., a predatory bacterium isolated from solar saltern.</title>
        <authorList>
            <person name="Wang S."/>
        </authorList>
    </citation>
    <scope>NUCLEOTIDE SEQUENCE [LARGE SCALE GENOMIC DNA]</scope>
    <source>
        <strain evidence="9 10">YN101</strain>
    </source>
</reference>
<feature type="region of interest" description="Disordered" evidence="6">
    <location>
        <begin position="1"/>
        <end position="114"/>
    </location>
</feature>
<feature type="transmembrane region" description="Helical" evidence="7">
    <location>
        <begin position="235"/>
        <end position="261"/>
    </location>
</feature>
<sequence length="442" mass="48058">MDLRTGSGTSSRANERRRSSLAGEPQRRSHSSSKRPPSPQLQIRNDLRAGERAGDLSDGDRDRRFGATRGTYRRRSVDGGEVPARSKATDRPNPSLCETPHAARTYGSSRHKKRYKKANSCRRCPRPAIYLDVRRRTGLLTDSSLPMKFPSAGPTVQMFLGATLISTSAVWVRVADVGPTVAGFYRMLFGAIALAVIAVVRGWPMWRDTRYLLRFLPIGAFFALDLFLWHRSIHFVGPGLATVLANLQVFVLAGAGVLFMGERLGWRFPLGLGLALPGLLLLVGVDVAELPADYQLGVAFGVGTAFAYSAFLLGMRRAQQNEDTLPPGVNVMSASVWVALFLAAAALVEGQTFAIPNASTAGSLVIYGVMCQGLGWFLMTRSMPVLPASIVGLILLLQPALAMVWDILFFDKPFGPLDLVGGTLVLAGIYLASRRNRREARG</sequence>
<dbReference type="InterPro" id="IPR037185">
    <property type="entry name" value="EmrE-like"/>
</dbReference>
<evidence type="ECO:0000256" key="7">
    <source>
        <dbReference type="SAM" id="Phobius"/>
    </source>
</evidence>
<evidence type="ECO:0000256" key="3">
    <source>
        <dbReference type="ARBA" id="ARBA00022692"/>
    </source>
</evidence>
<dbReference type="Proteomes" id="UP000315995">
    <property type="component" value="Chromosome"/>
</dbReference>
<feature type="compositionally biased region" description="Basic and acidic residues" evidence="6">
    <location>
        <begin position="45"/>
        <end position="65"/>
    </location>
</feature>
<feature type="transmembrane region" description="Helical" evidence="7">
    <location>
        <begin position="184"/>
        <end position="204"/>
    </location>
</feature>
<evidence type="ECO:0000256" key="5">
    <source>
        <dbReference type="ARBA" id="ARBA00023136"/>
    </source>
</evidence>
<feature type="compositionally biased region" description="Polar residues" evidence="6">
    <location>
        <begin position="1"/>
        <end position="12"/>
    </location>
</feature>
<feature type="transmembrane region" description="Helical" evidence="7">
    <location>
        <begin position="414"/>
        <end position="432"/>
    </location>
</feature>
<comment type="similarity">
    <text evidence="2">Belongs to the EamA transporter family.</text>
</comment>
<evidence type="ECO:0000313" key="9">
    <source>
        <dbReference type="EMBL" id="QDG53506.1"/>
    </source>
</evidence>
<accession>A0A4Y6PYV4</accession>
<keyword evidence="10" id="KW-1185">Reference proteome</keyword>
<dbReference type="OrthoDB" id="5315632at2"/>
<dbReference type="AlphaFoldDB" id="A0A4Y6PYV4"/>
<dbReference type="GO" id="GO:0016020">
    <property type="term" value="C:membrane"/>
    <property type="evidence" value="ECO:0007669"/>
    <property type="project" value="UniProtKB-SubCell"/>
</dbReference>
<evidence type="ECO:0000256" key="2">
    <source>
        <dbReference type="ARBA" id="ARBA00007362"/>
    </source>
</evidence>
<gene>
    <name evidence="9" type="ORF">FIV42_23000</name>
</gene>
<dbReference type="PANTHER" id="PTHR32322:SF2">
    <property type="entry name" value="EAMA DOMAIN-CONTAINING PROTEIN"/>
    <property type="match status" value="1"/>
</dbReference>
<evidence type="ECO:0000256" key="1">
    <source>
        <dbReference type="ARBA" id="ARBA00004141"/>
    </source>
</evidence>
<dbReference type="PANTHER" id="PTHR32322">
    <property type="entry name" value="INNER MEMBRANE TRANSPORTER"/>
    <property type="match status" value="1"/>
</dbReference>
<evidence type="ECO:0000259" key="8">
    <source>
        <dbReference type="Pfam" id="PF00892"/>
    </source>
</evidence>
<dbReference type="InterPro" id="IPR000620">
    <property type="entry name" value="EamA_dom"/>
</dbReference>
<keyword evidence="4 7" id="KW-1133">Transmembrane helix</keyword>
<feature type="domain" description="EamA" evidence="8">
    <location>
        <begin position="296"/>
        <end position="433"/>
    </location>
</feature>
<evidence type="ECO:0000313" key="10">
    <source>
        <dbReference type="Proteomes" id="UP000315995"/>
    </source>
</evidence>
<feature type="transmembrane region" description="Helical" evidence="7">
    <location>
        <begin position="268"/>
        <end position="288"/>
    </location>
</feature>
<feature type="transmembrane region" description="Helical" evidence="7">
    <location>
        <begin position="360"/>
        <end position="378"/>
    </location>
</feature>
<feature type="transmembrane region" description="Helical" evidence="7">
    <location>
        <begin position="327"/>
        <end position="348"/>
    </location>
</feature>
<evidence type="ECO:0000256" key="6">
    <source>
        <dbReference type="SAM" id="MobiDB-lite"/>
    </source>
</evidence>
<dbReference type="Pfam" id="PF00892">
    <property type="entry name" value="EamA"/>
    <property type="match status" value="2"/>
</dbReference>
<evidence type="ECO:0000256" key="4">
    <source>
        <dbReference type="ARBA" id="ARBA00022989"/>
    </source>
</evidence>
<accession>A0A5B8YCU7</accession>